<dbReference type="EMBL" id="BARW01025038">
    <property type="protein sequence ID" value="GAI98797.1"/>
    <property type="molecule type" value="Genomic_DNA"/>
</dbReference>
<protein>
    <submittedName>
        <fullName evidence="1">Uncharacterized protein</fullName>
    </submittedName>
</protein>
<reference evidence="1" key="1">
    <citation type="journal article" date="2014" name="Front. Microbiol.">
        <title>High frequency of phylogenetically diverse reductive dehalogenase-homologous genes in deep subseafloor sedimentary metagenomes.</title>
        <authorList>
            <person name="Kawai M."/>
            <person name="Futagami T."/>
            <person name="Toyoda A."/>
            <person name="Takaki Y."/>
            <person name="Nishi S."/>
            <person name="Hori S."/>
            <person name="Arai W."/>
            <person name="Tsubouchi T."/>
            <person name="Morono Y."/>
            <person name="Uchiyama I."/>
            <person name="Ito T."/>
            <person name="Fujiyama A."/>
            <person name="Inagaki F."/>
            <person name="Takami H."/>
        </authorList>
    </citation>
    <scope>NUCLEOTIDE SEQUENCE</scope>
    <source>
        <strain evidence="1">Expedition CK06-06</strain>
    </source>
</reference>
<proteinExistence type="predicted"/>
<evidence type="ECO:0000313" key="1">
    <source>
        <dbReference type="EMBL" id="GAI98797.1"/>
    </source>
</evidence>
<gene>
    <name evidence="1" type="ORF">S12H4_41140</name>
</gene>
<dbReference type="AlphaFoldDB" id="X1T0E9"/>
<organism evidence="1">
    <name type="scientific">marine sediment metagenome</name>
    <dbReference type="NCBI Taxonomy" id="412755"/>
    <lineage>
        <taxon>unclassified sequences</taxon>
        <taxon>metagenomes</taxon>
        <taxon>ecological metagenomes</taxon>
    </lineage>
</organism>
<comment type="caution">
    <text evidence="1">The sequence shown here is derived from an EMBL/GenBank/DDBJ whole genome shotgun (WGS) entry which is preliminary data.</text>
</comment>
<accession>X1T0E9</accession>
<sequence length="60" mass="6982">MTIVKAILILDLLLHSEARRGTVDQHDAIKLGIEALKRYQDYKVRHIGWWELSLPSEPED</sequence>
<name>X1T0E9_9ZZZZ</name>